<keyword evidence="2" id="KW-1185">Reference proteome</keyword>
<dbReference type="Proteomes" id="UP001165287">
    <property type="component" value="Unassembled WGS sequence"/>
</dbReference>
<gene>
    <name evidence="1" type="ORF">K9V48_17640</name>
</gene>
<dbReference type="EMBL" id="JAIQUM010000044">
    <property type="protein sequence ID" value="MBZ5752023.1"/>
    <property type="molecule type" value="Genomic_DNA"/>
</dbReference>
<sequence length="72" mass="8013">MTLRKIGYAICTNCGCNESEIEIYQCESCGKRCCSKCAQDVVGCPDSDCGTNNLKQKGYIQPFDELEDSRFV</sequence>
<proteinExistence type="predicted"/>
<evidence type="ECO:0000313" key="2">
    <source>
        <dbReference type="Proteomes" id="UP001165287"/>
    </source>
</evidence>
<dbReference type="RefSeq" id="WP_224140395.1">
    <property type="nucleotide sequence ID" value="NZ_JAIQUM010000044.1"/>
</dbReference>
<reference evidence="1" key="1">
    <citation type="submission" date="2024-05" db="EMBL/GenBank/DDBJ databases">
        <title>Metabacillus sp. nov., isolated from the rhizosphere soil of tomato plants.</title>
        <authorList>
            <person name="Ma R."/>
        </authorList>
    </citation>
    <scope>NUCLEOTIDE SEQUENCE</scope>
    <source>
        <strain evidence="1">DBTR6</strain>
    </source>
</reference>
<comment type="caution">
    <text evidence="1">The sequence shown here is derived from an EMBL/GenBank/DDBJ whole genome shotgun (WGS) entry which is preliminary data.</text>
</comment>
<name>A0ABS7UUR4_9BACI</name>
<evidence type="ECO:0000313" key="1">
    <source>
        <dbReference type="EMBL" id="MBZ5752023.1"/>
    </source>
</evidence>
<evidence type="ECO:0008006" key="3">
    <source>
        <dbReference type="Google" id="ProtNLM"/>
    </source>
</evidence>
<organism evidence="1 2">
    <name type="scientific">Metabacillus rhizolycopersici</name>
    <dbReference type="NCBI Taxonomy" id="2875709"/>
    <lineage>
        <taxon>Bacteria</taxon>
        <taxon>Bacillati</taxon>
        <taxon>Bacillota</taxon>
        <taxon>Bacilli</taxon>
        <taxon>Bacillales</taxon>
        <taxon>Bacillaceae</taxon>
        <taxon>Metabacillus</taxon>
    </lineage>
</organism>
<protein>
    <recommendedName>
        <fullName evidence="3">B box-type domain-containing protein</fullName>
    </recommendedName>
</protein>
<accession>A0ABS7UUR4</accession>